<evidence type="ECO:0000313" key="4">
    <source>
        <dbReference type="Proteomes" id="UP001178507"/>
    </source>
</evidence>
<feature type="domain" description="Cyclic nucleotide-binding" evidence="2">
    <location>
        <begin position="26"/>
        <end position="124"/>
    </location>
</feature>
<dbReference type="AlphaFoldDB" id="A0AA36IAW9"/>
<dbReference type="Pfam" id="PF00027">
    <property type="entry name" value="cNMP_binding"/>
    <property type="match status" value="1"/>
</dbReference>
<reference evidence="3" key="1">
    <citation type="submission" date="2023-08" db="EMBL/GenBank/DDBJ databases">
        <authorList>
            <person name="Chen Y."/>
            <person name="Shah S."/>
            <person name="Dougan E. K."/>
            <person name="Thang M."/>
            <person name="Chan C."/>
        </authorList>
    </citation>
    <scope>NUCLEOTIDE SEQUENCE</scope>
</reference>
<feature type="region of interest" description="Disordered" evidence="1">
    <location>
        <begin position="222"/>
        <end position="270"/>
    </location>
</feature>
<proteinExistence type="predicted"/>
<name>A0AA36IAW9_9DINO</name>
<dbReference type="InterPro" id="IPR018490">
    <property type="entry name" value="cNMP-bd_dom_sf"/>
</dbReference>
<dbReference type="InterPro" id="IPR014710">
    <property type="entry name" value="RmlC-like_jellyroll"/>
</dbReference>
<evidence type="ECO:0000259" key="2">
    <source>
        <dbReference type="PROSITE" id="PS50042"/>
    </source>
</evidence>
<dbReference type="EMBL" id="CAUJNA010001112">
    <property type="protein sequence ID" value="CAJ1384358.1"/>
    <property type="molecule type" value="Genomic_DNA"/>
</dbReference>
<protein>
    <recommendedName>
        <fullName evidence="2">Cyclic nucleotide-binding domain-containing protein</fullName>
    </recommendedName>
</protein>
<dbReference type="PROSITE" id="PS50042">
    <property type="entry name" value="CNMP_BINDING_3"/>
    <property type="match status" value="1"/>
</dbReference>
<dbReference type="Gene3D" id="2.60.120.10">
    <property type="entry name" value="Jelly Rolls"/>
    <property type="match status" value="1"/>
</dbReference>
<accession>A0AA36IAW9</accession>
<dbReference type="PANTHER" id="PTHR45743:SF2">
    <property type="entry name" value="POTASSIUM CHANNEL AKT1"/>
    <property type="match status" value="1"/>
</dbReference>
<dbReference type="SMART" id="SM00100">
    <property type="entry name" value="cNMP"/>
    <property type="match status" value="1"/>
</dbReference>
<evidence type="ECO:0000313" key="3">
    <source>
        <dbReference type="EMBL" id="CAJ1384358.1"/>
    </source>
</evidence>
<dbReference type="CDD" id="cd00038">
    <property type="entry name" value="CAP_ED"/>
    <property type="match status" value="1"/>
</dbReference>
<sequence>MAEVQTRPGLLQSLSVEADAFLKTQEFTGMSRSLVKDLVEKSEVETFVGDEVILHERDEVDRFYFLKGGEAAVCVDDEPIEKIPTGSLIGLGAIFESLGLPVSIKATASCECRSISKHTFLAALQNHPEDAKLLRSVLERLGKEESVRWEKRSALMRTKRKLKAISMMRENKKASRQESETNDLKLDVSEGLGSRLAPPRDEAKRRAKVQMIRAQLQARARGVVASSPSGTGPSAVAPSPVPTRPRARLRAGTEPADLQNSPMLSQRSDEDVVPVLHLEDEEEFHSIRDTCAPEEICRAARTAQTPARASNGKA</sequence>
<organism evidence="3 4">
    <name type="scientific">Effrenium voratum</name>
    <dbReference type="NCBI Taxonomy" id="2562239"/>
    <lineage>
        <taxon>Eukaryota</taxon>
        <taxon>Sar</taxon>
        <taxon>Alveolata</taxon>
        <taxon>Dinophyceae</taxon>
        <taxon>Suessiales</taxon>
        <taxon>Symbiodiniaceae</taxon>
        <taxon>Effrenium</taxon>
    </lineage>
</organism>
<dbReference type="Proteomes" id="UP001178507">
    <property type="component" value="Unassembled WGS sequence"/>
</dbReference>
<dbReference type="SUPFAM" id="SSF51206">
    <property type="entry name" value="cAMP-binding domain-like"/>
    <property type="match status" value="1"/>
</dbReference>
<dbReference type="InterPro" id="IPR000595">
    <property type="entry name" value="cNMP-bd_dom"/>
</dbReference>
<dbReference type="InterPro" id="IPR045319">
    <property type="entry name" value="KAT/AKT"/>
</dbReference>
<dbReference type="GO" id="GO:0005249">
    <property type="term" value="F:voltage-gated potassium channel activity"/>
    <property type="evidence" value="ECO:0007669"/>
    <property type="project" value="InterPro"/>
</dbReference>
<comment type="caution">
    <text evidence="3">The sequence shown here is derived from an EMBL/GenBank/DDBJ whole genome shotgun (WGS) entry which is preliminary data.</text>
</comment>
<gene>
    <name evidence="3" type="ORF">EVOR1521_LOCUS11242</name>
</gene>
<keyword evidence="4" id="KW-1185">Reference proteome</keyword>
<dbReference type="PANTHER" id="PTHR45743">
    <property type="entry name" value="POTASSIUM CHANNEL AKT1"/>
    <property type="match status" value="1"/>
</dbReference>
<evidence type="ECO:0000256" key="1">
    <source>
        <dbReference type="SAM" id="MobiDB-lite"/>
    </source>
</evidence>